<reference evidence="1" key="1">
    <citation type="submission" date="2022-11" db="EMBL/GenBank/DDBJ databases">
        <title>beta-Carotene-producing bacterium, Jeongeuplla avenae sp. nov., alleviates the salt stress of Arabidopsis seedlings.</title>
        <authorList>
            <person name="Jiang L."/>
            <person name="Lee J."/>
        </authorList>
    </citation>
    <scope>NUCLEOTIDE SEQUENCE</scope>
    <source>
        <strain evidence="1">DY_R2A_6</strain>
    </source>
</reference>
<name>A0ACD4NQP3_9HYPH</name>
<sequence>MISRIVILNDASIARGGATGLALLSIRLLRQRGFDVTYIVGDKGDNEELERLGVEVVSVGGAPLVKQNPVAAFARGAFNPAARKTVADWVRTRDTPSTVYHVHGWSKILTPSIFSALGPVAARTVIHAHDFFLACPNGAFMDYKRGEPCERVPLSASCLSTNCDKRNYAQKLWRSARKRVLDSTFPQSLPWAAVAMIHEKMAPYLVKGGVSSGRLVTVRNPAEPFSRSRIPSEANGTVFFVGRVEAEKGVVELLAAARSAGVPLAVIGDGPLRKELSKQYPDVRFHGWRNREEIAELLRSARGVVMPSRYPEPYGLVAAEASGSGLPVLVSRTAFLREEILANGLGFSFDLNDPADIAGTLRSLVDLPAEEVRAMSERGHSGEASLSQTPDEWIDALLRLYSATLVRPPLPSAA</sequence>
<proteinExistence type="predicted"/>
<dbReference type="EMBL" id="CP113520">
    <property type="protein sequence ID" value="WAJ29183.1"/>
    <property type="molecule type" value="Genomic_DNA"/>
</dbReference>
<keyword evidence="2" id="KW-1185">Reference proteome</keyword>
<organism evidence="1 2">
    <name type="scientific">Antarcticirhabdus aurantiaca</name>
    <dbReference type="NCBI Taxonomy" id="2606717"/>
    <lineage>
        <taxon>Bacteria</taxon>
        <taxon>Pseudomonadati</taxon>
        <taxon>Pseudomonadota</taxon>
        <taxon>Alphaproteobacteria</taxon>
        <taxon>Hyphomicrobiales</taxon>
        <taxon>Aurantimonadaceae</taxon>
        <taxon>Antarcticirhabdus</taxon>
    </lineage>
</organism>
<accession>A0ACD4NQP3</accession>
<dbReference type="Proteomes" id="UP001163223">
    <property type="component" value="Chromosome"/>
</dbReference>
<protein>
    <submittedName>
        <fullName evidence="1">Glycosyltransferase family 4 protein</fullName>
    </submittedName>
</protein>
<evidence type="ECO:0000313" key="2">
    <source>
        <dbReference type="Proteomes" id="UP001163223"/>
    </source>
</evidence>
<gene>
    <name evidence="1" type="ORF">OXU80_02780</name>
</gene>
<evidence type="ECO:0000313" key="1">
    <source>
        <dbReference type="EMBL" id="WAJ29183.1"/>
    </source>
</evidence>